<gene>
    <name evidence="3" type="ORF">J7I43_11140</name>
</gene>
<dbReference type="EMBL" id="JAGHKP010000002">
    <property type="protein sequence ID" value="MBO9152770.1"/>
    <property type="molecule type" value="Genomic_DNA"/>
</dbReference>
<evidence type="ECO:0000313" key="3">
    <source>
        <dbReference type="EMBL" id="MBO9152770.1"/>
    </source>
</evidence>
<protein>
    <submittedName>
        <fullName evidence="3">PorT family protein</fullName>
    </submittedName>
</protein>
<dbReference type="Proteomes" id="UP000679126">
    <property type="component" value="Unassembled WGS sequence"/>
</dbReference>
<organism evidence="3 4">
    <name type="scientific">Chitinophaga chungangae</name>
    <dbReference type="NCBI Taxonomy" id="2821488"/>
    <lineage>
        <taxon>Bacteria</taxon>
        <taxon>Pseudomonadati</taxon>
        <taxon>Bacteroidota</taxon>
        <taxon>Chitinophagia</taxon>
        <taxon>Chitinophagales</taxon>
        <taxon>Chitinophagaceae</taxon>
        <taxon>Chitinophaga</taxon>
    </lineage>
</organism>
<dbReference type="RefSeq" id="WP_209145749.1">
    <property type="nucleotide sequence ID" value="NZ_JAGHKP010000002.1"/>
</dbReference>
<keyword evidence="1" id="KW-0732">Signal</keyword>
<feature type="domain" description="Outer membrane protein beta-barrel" evidence="2">
    <location>
        <begin position="18"/>
        <end position="181"/>
    </location>
</feature>
<proteinExistence type="predicted"/>
<dbReference type="Pfam" id="PF13568">
    <property type="entry name" value="OMP_b-brl_2"/>
    <property type="match status" value="1"/>
</dbReference>
<dbReference type="InterPro" id="IPR025665">
    <property type="entry name" value="Beta-barrel_OMP_2"/>
</dbReference>
<comment type="caution">
    <text evidence="3">The sequence shown here is derived from an EMBL/GenBank/DDBJ whole genome shotgun (WGS) entry which is preliminary data.</text>
</comment>
<feature type="chain" id="PRO_5045048974" evidence="1">
    <location>
        <begin position="20"/>
        <end position="207"/>
    </location>
</feature>
<evidence type="ECO:0000256" key="1">
    <source>
        <dbReference type="SAM" id="SignalP"/>
    </source>
</evidence>
<sequence>MKKALLSVAALLIAGATFAQTKFGIVAGPSFSSYTYKISGDKETSSLLTNFRAGLTADLQLADEFYIQPSLLYTGKGGKEEVLGFDTKTNISYLELPINFMYKPEVGNGNLFIGLGPYFAVGLGGNSETVVGNSVVKNDIEFGDENGEMKRFDAGANFQVGYELPMGLNFGLFTDLGLINLRGNGDSDNSFRNTAFGVTVGYKFGAQ</sequence>
<keyword evidence="4" id="KW-1185">Reference proteome</keyword>
<evidence type="ECO:0000313" key="4">
    <source>
        <dbReference type="Proteomes" id="UP000679126"/>
    </source>
</evidence>
<feature type="signal peptide" evidence="1">
    <location>
        <begin position="1"/>
        <end position="19"/>
    </location>
</feature>
<reference evidence="4" key="1">
    <citation type="submission" date="2021-03" db="EMBL/GenBank/DDBJ databases">
        <title>Assistant Professor.</title>
        <authorList>
            <person name="Huq M.A."/>
        </authorList>
    </citation>
    <scope>NUCLEOTIDE SEQUENCE [LARGE SCALE GENOMIC DNA]</scope>
    <source>
        <strain evidence="4">MAH-28</strain>
    </source>
</reference>
<accession>A0ABS3YE76</accession>
<evidence type="ECO:0000259" key="2">
    <source>
        <dbReference type="Pfam" id="PF13568"/>
    </source>
</evidence>
<name>A0ABS3YE76_9BACT</name>